<reference evidence="3 4" key="1">
    <citation type="submission" date="2019-02" db="EMBL/GenBank/DDBJ databases">
        <title>Deep-cultivation of Planctomycetes and their phenomic and genomic characterization uncovers novel biology.</title>
        <authorList>
            <person name="Wiegand S."/>
            <person name="Jogler M."/>
            <person name="Boedeker C."/>
            <person name="Pinto D."/>
            <person name="Vollmers J."/>
            <person name="Rivas-Marin E."/>
            <person name="Kohn T."/>
            <person name="Peeters S.H."/>
            <person name="Heuer A."/>
            <person name="Rast P."/>
            <person name="Oberbeckmann S."/>
            <person name="Bunk B."/>
            <person name="Jeske O."/>
            <person name="Meyerdierks A."/>
            <person name="Storesund J.E."/>
            <person name="Kallscheuer N."/>
            <person name="Luecker S."/>
            <person name="Lage O.M."/>
            <person name="Pohl T."/>
            <person name="Merkel B.J."/>
            <person name="Hornburger P."/>
            <person name="Mueller R.-W."/>
            <person name="Bruemmer F."/>
            <person name="Labrenz M."/>
            <person name="Spormann A.M."/>
            <person name="Op den Camp H."/>
            <person name="Overmann J."/>
            <person name="Amann R."/>
            <person name="Jetten M.S.M."/>
            <person name="Mascher T."/>
            <person name="Medema M.H."/>
            <person name="Devos D.P."/>
            <person name="Kaster A.-K."/>
            <person name="Ovreas L."/>
            <person name="Rohde M."/>
            <person name="Galperin M.Y."/>
            <person name="Jogler C."/>
        </authorList>
    </citation>
    <scope>NUCLEOTIDE SEQUENCE [LARGE SCALE GENOMIC DNA]</scope>
    <source>
        <strain evidence="3 4">Pan216</strain>
    </source>
</reference>
<dbReference type="Proteomes" id="UP000317093">
    <property type="component" value="Chromosome"/>
</dbReference>
<accession>A0A518BAI2</accession>
<dbReference type="InterPro" id="IPR036291">
    <property type="entry name" value="NAD(P)-bd_dom_sf"/>
</dbReference>
<name>A0A518BAI2_9BACT</name>
<sequence>MNYRHVMITGGAGFVGANLAIRLREHSSSTQVTVLDNLCRRGSELNLARLAEHGITFVHGDIRCPEDIVDSRPFDLLIDCSAQPSVHAGLDGSPMPVVRSNLDGTVHCAEAARRHDAALLFLSTSRVYPIQSLNELPYQDAGTRFQWTGHADTPGFSEHGVAEEFPLTGARSLYGATKLASELVLQEYAYSYQMPVLINRCGILTGPWQMGKVDQGVITYWIASHLFGRGLRYTGFGGDGKQVRDLLHVDDLFDLIVAQIGKPDLWDGRVYNVGGGNDVSTSLCELTERCREVSGSVVPVEPSPETSSVDLRIYVSDSRRVSDEFGWRPQRGVGTIVEDIWDWMAARRELLAPVFG</sequence>
<evidence type="ECO:0000313" key="3">
    <source>
        <dbReference type="EMBL" id="QDU63913.1"/>
    </source>
</evidence>
<dbReference type="KEGG" id="knv:Pan216_47940"/>
<evidence type="ECO:0000313" key="4">
    <source>
        <dbReference type="Proteomes" id="UP000317093"/>
    </source>
</evidence>
<dbReference type="Gene3D" id="3.40.50.720">
    <property type="entry name" value="NAD(P)-binding Rossmann-like Domain"/>
    <property type="match status" value="1"/>
</dbReference>
<dbReference type="GO" id="GO:0047732">
    <property type="term" value="F:CDP-abequose epimerase activity"/>
    <property type="evidence" value="ECO:0007669"/>
    <property type="project" value="UniProtKB-EC"/>
</dbReference>
<proteinExistence type="inferred from homology"/>
<dbReference type="EC" id="5.1.3.10" evidence="3"/>
<organism evidence="3 4">
    <name type="scientific">Kolteria novifilia</name>
    <dbReference type="NCBI Taxonomy" id="2527975"/>
    <lineage>
        <taxon>Bacteria</taxon>
        <taxon>Pseudomonadati</taxon>
        <taxon>Planctomycetota</taxon>
        <taxon>Planctomycetia</taxon>
        <taxon>Kolteriales</taxon>
        <taxon>Kolteriaceae</taxon>
        <taxon>Kolteria</taxon>
    </lineage>
</organism>
<dbReference type="SUPFAM" id="SSF51735">
    <property type="entry name" value="NAD(P)-binding Rossmann-fold domains"/>
    <property type="match status" value="1"/>
</dbReference>
<dbReference type="Pfam" id="PF01370">
    <property type="entry name" value="Epimerase"/>
    <property type="match status" value="1"/>
</dbReference>
<evidence type="ECO:0000256" key="1">
    <source>
        <dbReference type="ARBA" id="ARBA00007637"/>
    </source>
</evidence>
<keyword evidence="3" id="KW-0413">Isomerase</keyword>
<evidence type="ECO:0000259" key="2">
    <source>
        <dbReference type="Pfam" id="PF01370"/>
    </source>
</evidence>
<dbReference type="EMBL" id="CP036279">
    <property type="protein sequence ID" value="QDU63913.1"/>
    <property type="molecule type" value="Genomic_DNA"/>
</dbReference>
<comment type="similarity">
    <text evidence="1">Belongs to the NAD(P)-dependent epimerase/dehydratase family.</text>
</comment>
<protein>
    <submittedName>
        <fullName evidence="3">CDP-paratose 2-epimerase</fullName>
        <ecNumber evidence="3">5.1.3.10</ecNumber>
    </submittedName>
</protein>
<keyword evidence="4" id="KW-1185">Reference proteome</keyword>
<dbReference type="PANTHER" id="PTHR43000">
    <property type="entry name" value="DTDP-D-GLUCOSE 4,6-DEHYDRATASE-RELATED"/>
    <property type="match status" value="1"/>
</dbReference>
<dbReference type="AlphaFoldDB" id="A0A518BAI2"/>
<dbReference type="InterPro" id="IPR001509">
    <property type="entry name" value="Epimerase_deHydtase"/>
</dbReference>
<feature type="domain" description="NAD-dependent epimerase/dehydratase" evidence="2">
    <location>
        <begin position="6"/>
        <end position="274"/>
    </location>
</feature>
<gene>
    <name evidence="3" type="primary">rfbE_1</name>
    <name evidence="3" type="ORF">Pan216_47940</name>
</gene>